<evidence type="ECO:0000313" key="3">
    <source>
        <dbReference type="Proteomes" id="UP001373714"/>
    </source>
</evidence>
<organism evidence="2 3">
    <name type="scientific">Orbilia blumenaviensis</name>
    <dbReference type="NCBI Taxonomy" id="1796055"/>
    <lineage>
        <taxon>Eukaryota</taxon>
        <taxon>Fungi</taxon>
        <taxon>Dikarya</taxon>
        <taxon>Ascomycota</taxon>
        <taxon>Pezizomycotina</taxon>
        <taxon>Orbiliomycetes</taxon>
        <taxon>Orbiliales</taxon>
        <taxon>Orbiliaceae</taxon>
        <taxon>Orbilia</taxon>
    </lineage>
</organism>
<feature type="region of interest" description="Disordered" evidence="1">
    <location>
        <begin position="21"/>
        <end position="92"/>
    </location>
</feature>
<dbReference type="Proteomes" id="UP001373714">
    <property type="component" value="Unassembled WGS sequence"/>
</dbReference>
<dbReference type="AlphaFoldDB" id="A0AAV9VJS8"/>
<sequence length="264" mass="29327">MSVSGAVDQIMDEWYPWAKAHGQNSWDKDQLEQSAPGDSLGQPAPENSLGQPAPSKTLGQGFQPKNELGQPLPSLDAPPVKQEAPAPVAPKGSFKTFGMPVSNVRPFPDDLDRISVIFDATVTPHDVQHYTAINFMAYLDPDPSKLLETYIIHMRFENYDAPIHFTQKIKKGWTQNASVTSFTLKQASYDSGDSRRLRIAINYIDEDGVDTYVFSFLGEDGQWLTHKFQPGYKITHLYRYGSKTAGDCALDNDLTVTPLPALPH</sequence>
<keyword evidence="3" id="KW-1185">Reference proteome</keyword>
<protein>
    <submittedName>
        <fullName evidence="2">Uncharacterized protein</fullName>
    </submittedName>
</protein>
<dbReference type="EMBL" id="JAVHNS010000002">
    <property type="protein sequence ID" value="KAK6362231.1"/>
    <property type="molecule type" value="Genomic_DNA"/>
</dbReference>
<evidence type="ECO:0000313" key="2">
    <source>
        <dbReference type="EMBL" id="KAK6362231.1"/>
    </source>
</evidence>
<comment type="caution">
    <text evidence="2">The sequence shown here is derived from an EMBL/GenBank/DDBJ whole genome shotgun (WGS) entry which is preliminary data.</text>
</comment>
<evidence type="ECO:0000256" key="1">
    <source>
        <dbReference type="SAM" id="MobiDB-lite"/>
    </source>
</evidence>
<accession>A0AAV9VJS8</accession>
<gene>
    <name evidence="2" type="ORF">TWF730_005927</name>
</gene>
<proteinExistence type="predicted"/>
<reference evidence="2 3" key="1">
    <citation type="submission" date="2019-10" db="EMBL/GenBank/DDBJ databases">
        <authorList>
            <person name="Palmer J.M."/>
        </authorList>
    </citation>
    <scope>NUCLEOTIDE SEQUENCE [LARGE SCALE GENOMIC DNA]</scope>
    <source>
        <strain evidence="2 3">TWF730</strain>
    </source>
</reference>
<name>A0AAV9VJS8_9PEZI</name>